<dbReference type="InterPro" id="IPR036259">
    <property type="entry name" value="MFS_trans_sf"/>
</dbReference>
<dbReference type="PROSITE" id="PS50850">
    <property type="entry name" value="MFS"/>
    <property type="match status" value="1"/>
</dbReference>
<feature type="transmembrane region" description="Helical" evidence="4">
    <location>
        <begin position="378"/>
        <end position="396"/>
    </location>
</feature>
<comment type="subcellular location">
    <subcellularLocation>
        <location evidence="1">Membrane</location>
        <topology evidence="1">Multi-pass membrane protein</topology>
    </subcellularLocation>
</comment>
<dbReference type="EMBL" id="JAZHXI010000023">
    <property type="protein sequence ID" value="KAL2060368.1"/>
    <property type="molecule type" value="Genomic_DNA"/>
</dbReference>
<organism evidence="6 7">
    <name type="scientific">Oculimacula yallundae</name>
    <dbReference type="NCBI Taxonomy" id="86028"/>
    <lineage>
        <taxon>Eukaryota</taxon>
        <taxon>Fungi</taxon>
        <taxon>Dikarya</taxon>
        <taxon>Ascomycota</taxon>
        <taxon>Pezizomycotina</taxon>
        <taxon>Leotiomycetes</taxon>
        <taxon>Helotiales</taxon>
        <taxon>Ploettnerulaceae</taxon>
        <taxon>Oculimacula</taxon>
    </lineage>
</organism>
<feature type="transmembrane region" description="Helical" evidence="4">
    <location>
        <begin position="212"/>
        <end position="233"/>
    </location>
</feature>
<evidence type="ECO:0000313" key="7">
    <source>
        <dbReference type="Proteomes" id="UP001595075"/>
    </source>
</evidence>
<evidence type="ECO:0000256" key="2">
    <source>
        <dbReference type="ARBA" id="ARBA00006727"/>
    </source>
</evidence>
<dbReference type="SUPFAM" id="SSF103473">
    <property type="entry name" value="MFS general substrate transporter"/>
    <property type="match status" value="1"/>
</dbReference>
<reference evidence="6 7" key="1">
    <citation type="journal article" date="2024" name="Commun. Biol.">
        <title>Comparative genomic analysis of thermophilic fungi reveals convergent evolutionary adaptations and gene losses.</title>
        <authorList>
            <person name="Steindorff A.S."/>
            <person name="Aguilar-Pontes M.V."/>
            <person name="Robinson A.J."/>
            <person name="Andreopoulos B."/>
            <person name="LaButti K."/>
            <person name="Kuo A."/>
            <person name="Mondo S."/>
            <person name="Riley R."/>
            <person name="Otillar R."/>
            <person name="Haridas S."/>
            <person name="Lipzen A."/>
            <person name="Grimwood J."/>
            <person name="Schmutz J."/>
            <person name="Clum A."/>
            <person name="Reid I.D."/>
            <person name="Moisan M.C."/>
            <person name="Butler G."/>
            <person name="Nguyen T.T.M."/>
            <person name="Dewar K."/>
            <person name="Conant G."/>
            <person name="Drula E."/>
            <person name="Henrissat B."/>
            <person name="Hansel C."/>
            <person name="Singer S."/>
            <person name="Hutchinson M.I."/>
            <person name="de Vries R.P."/>
            <person name="Natvig D.O."/>
            <person name="Powell A.J."/>
            <person name="Tsang A."/>
            <person name="Grigoriev I.V."/>
        </authorList>
    </citation>
    <scope>NUCLEOTIDE SEQUENCE [LARGE SCALE GENOMIC DNA]</scope>
    <source>
        <strain evidence="6 7">CBS 494.80</strain>
    </source>
</reference>
<name>A0ABR4BUK7_9HELO</name>
<feature type="region of interest" description="Disordered" evidence="3">
    <location>
        <begin position="1"/>
        <end position="44"/>
    </location>
</feature>
<feature type="transmembrane region" description="Helical" evidence="4">
    <location>
        <begin position="180"/>
        <end position="200"/>
    </location>
</feature>
<dbReference type="Proteomes" id="UP001595075">
    <property type="component" value="Unassembled WGS sequence"/>
</dbReference>
<feature type="transmembrane region" description="Helical" evidence="4">
    <location>
        <begin position="152"/>
        <end position="173"/>
    </location>
</feature>
<keyword evidence="4" id="KW-0472">Membrane</keyword>
<comment type="similarity">
    <text evidence="2">Belongs to the major facilitator superfamily. Monocarboxylate porter (TC 2.A.1.13) family.</text>
</comment>
<keyword evidence="7" id="KW-1185">Reference proteome</keyword>
<feature type="transmembrane region" description="Helical" evidence="4">
    <location>
        <begin position="254"/>
        <end position="276"/>
    </location>
</feature>
<feature type="transmembrane region" description="Helical" evidence="4">
    <location>
        <begin position="93"/>
        <end position="115"/>
    </location>
</feature>
<feature type="compositionally biased region" description="Basic and acidic residues" evidence="3">
    <location>
        <begin position="28"/>
        <end position="43"/>
    </location>
</feature>
<dbReference type="CDD" id="cd17352">
    <property type="entry name" value="MFS_MCT_SLC16"/>
    <property type="match status" value="1"/>
</dbReference>
<gene>
    <name evidence="6" type="ORF">VTL71DRAFT_9763</name>
</gene>
<feature type="domain" description="Major facilitator superfamily (MFS) profile" evidence="5">
    <location>
        <begin position="54"/>
        <end position="432"/>
    </location>
</feature>
<feature type="transmembrane region" description="Helical" evidence="4">
    <location>
        <begin position="127"/>
        <end position="146"/>
    </location>
</feature>
<evidence type="ECO:0000259" key="5">
    <source>
        <dbReference type="PROSITE" id="PS50850"/>
    </source>
</evidence>
<dbReference type="PANTHER" id="PTHR11360:SF281">
    <property type="entry name" value="ASPYRIDONES EFFLUX PROTEIN APDF-RELATED"/>
    <property type="match status" value="1"/>
</dbReference>
<protein>
    <recommendedName>
        <fullName evidence="5">Major facilitator superfamily (MFS) profile domain-containing protein</fullName>
    </recommendedName>
</protein>
<feature type="transmembrane region" description="Helical" evidence="4">
    <location>
        <begin position="288"/>
        <end position="310"/>
    </location>
</feature>
<evidence type="ECO:0000313" key="6">
    <source>
        <dbReference type="EMBL" id="KAL2060368.1"/>
    </source>
</evidence>
<dbReference type="Gene3D" id="1.20.1250.20">
    <property type="entry name" value="MFS general substrate transporter like domains"/>
    <property type="match status" value="2"/>
</dbReference>
<keyword evidence="4" id="KW-1133">Transmembrane helix</keyword>
<feature type="transmembrane region" description="Helical" evidence="4">
    <location>
        <begin position="411"/>
        <end position="431"/>
    </location>
</feature>
<feature type="transmembrane region" description="Helical" evidence="4">
    <location>
        <begin position="52"/>
        <end position="73"/>
    </location>
</feature>
<dbReference type="PANTHER" id="PTHR11360">
    <property type="entry name" value="MONOCARBOXYLATE TRANSPORTER"/>
    <property type="match status" value="1"/>
</dbReference>
<keyword evidence="4" id="KW-0812">Transmembrane</keyword>
<accession>A0ABR4BUK7</accession>
<feature type="transmembrane region" description="Helical" evidence="4">
    <location>
        <begin position="343"/>
        <end position="366"/>
    </location>
</feature>
<dbReference type="Pfam" id="PF07690">
    <property type="entry name" value="MFS_1"/>
    <property type="match status" value="1"/>
</dbReference>
<evidence type="ECO:0000256" key="4">
    <source>
        <dbReference type="SAM" id="Phobius"/>
    </source>
</evidence>
<comment type="caution">
    <text evidence="6">The sequence shown here is derived from an EMBL/GenBank/DDBJ whole genome shotgun (WGS) entry which is preliminary data.</text>
</comment>
<dbReference type="InterPro" id="IPR011701">
    <property type="entry name" value="MFS"/>
</dbReference>
<sequence length="440" mass="46784">MEANSRDSQSDVEKSNPIQDTGLSLDLPSDKENEVIEPTKPEDDYPEGGLRAWLVVAGAAGVLFCGFGHANAFGVYQEYYSTHQLRNESPSTVSWIGSLQLFFLFGGNLIGGPLFDRYGSKVIWPSVLGYILAVMMTSLCTTFYQFLLAQGILGGISLGLSMAPAMAATGQYFNKKRGAAMGLAIGGSSIGGVLFPIILSKMLNNSSLSFGWTVRILGFIIVALMIPAAAAIRPRLPPRKNNFFLPEAFKNPQYSVLIASTFLMMMGMFMPFFYLPTFAVAQGMKTQLAGNLLAILNGASFFGRVIPGVLGDKLGRLNALCAAGLSTGILVLCMQRLGSNASIIVFAVLYGFCSGAIISGMAVCLAQITPDPREIGTYMGMGMAVMAIAALIGPPIDGALVDKYHGFNEVAIFSGVLVIAGGFGILMVKYFNPKGIISKA</sequence>
<evidence type="ECO:0000256" key="1">
    <source>
        <dbReference type="ARBA" id="ARBA00004141"/>
    </source>
</evidence>
<evidence type="ECO:0000256" key="3">
    <source>
        <dbReference type="SAM" id="MobiDB-lite"/>
    </source>
</evidence>
<feature type="compositionally biased region" description="Basic and acidic residues" evidence="3">
    <location>
        <begin position="1"/>
        <end position="14"/>
    </location>
</feature>
<proteinExistence type="inferred from homology"/>
<dbReference type="InterPro" id="IPR050327">
    <property type="entry name" value="Proton-linked_MCT"/>
</dbReference>
<dbReference type="InterPro" id="IPR020846">
    <property type="entry name" value="MFS_dom"/>
</dbReference>